<comment type="caution">
    <text evidence="3">The sequence shown here is derived from an EMBL/GenBank/DDBJ whole genome shotgun (WGS) entry which is preliminary data.</text>
</comment>
<dbReference type="GO" id="GO:0006508">
    <property type="term" value="P:proteolysis"/>
    <property type="evidence" value="ECO:0007669"/>
    <property type="project" value="InterPro"/>
</dbReference>
<dbReference type="InterPro" id="IPR021109">
    <property type="entry name" value="Peptidase_aspartic_dom_sf"/>
</dbReference>
<feature type="region of interest" description="Disordered" evidence="1">
    <location>
        <begin position="223"/>
        <end position="280"/>
    </location>
</feature>
<feature type="compositionally biased region" description="Polar residues" evidence="1">
    <location>
        <begin position="260"/>
        <end position="280"/>
    </location>
</feature>
<feature type="compositionally biased region" description="Polar residues" evidence="1">
    <location>
        <begin position="236"/>
        <end position="248"/>
    </location>
</feature>
<sequence>METIRKRRTNTTTHLASPLNKLYRRLARGTTEPAVQNQNRAEGRGNTNRRIETNANNMTEGIHVWIQRFQKQKPRSFSHAANPIEARNWMAHVEKIFEVLGVADQFKVRLATYKLEDDAQTWWERFKQAKGGETYVATLSWADFRTIFYDKYFSTADQEAYKRELASIVGDAAGSAAVQAEKCKWAVCDRIRKSIMFMKFKDLTEVADAMKTYEFERKEFLSRAGDNKKRDRDGQHIQTSGQSSNVSKQQDRRVQVIRHNGNQSRPWQSRPQNPKPATNQIQPYVSPVKALPLNQYGNQNKALIPPCNTCGKHHRGICHRAGGNYFRCCQTGHMIRDCPQPNKKNNVGTSTSLNTRGRVFSLTATDAASAPSTVSGTLRIGERDICVLFDTGSTHFIVSHMFTKYLMIAPSLLDHTLCISTPTGESIVITHIYKDCPITIDTIVRKADLLPMQMGDFDIILGMDWLTRHHVTIDCHSRRVVFGDFHHPDLVYLGIQPHKSLKIISALKAQKLISHGCATVRETPTNPACRTTHKADTSTHNLHHVSSFTDRQEC</sequence>
<evidence type="ECO:0000259" key="2">
    <source>
        <dbReference type="Pfam" id="PF03732"/>
    </source>
</evidence>
<accession>A0A5N6PAA4</accession>
<dbReference type="InterPro" id="IPR005162">
    <property type="entry name" value="Retrotrans_gag_dom"/>
</dbReference>
<feature type="compositionally biased region" description="Polar residues" evidence="1">
    <location>
        <begin position="33"/>
        <end position="48"/>
    </location>
</feature>
<dbReference type="OrthoDB" id="1751327at2759"/>
<dbReference type="Gene3D" id="2.40.70.10">
    <property type="entry name" value="Acid Proteases"/>
    <property type="match status" value="1"/>
</dbReference>
<evidence type="ECO:0000313" key="4">
    <source>
        <dbReference type="Proteomes" id="UP000326396"/>
    </source>
</evidence>
<name>A0A5N6PAA4_9ASTR</name>
<evidence type="ECO:0000313" key="3">
    <source>
        <dbReference type="EMBL" id="KAD5961988.1"/>
    </source>
</evidence>
<dbReference type="InterPro" id="IPR001969">
    <property type="entry name" value="Aspartic_peptidase_AS"/>
</dbReference>
<dbReference type="Pfam" id="PF08284">
    <property type="entry name" value="RVP_2"/>
    <property type="match status" value="1"/>
</dbReference>
<reference evidence="3 4" key="1">
    <citation type="submission" date="2019-05" db="EMBL/GenBank/DDBJ databases">
        <title>Mikania micrantha, genome provides insights into the molecular mechanism of rapid growth.</title>
        <authorList>
            <person name="Liu B."/>
        </authorList>
    </citation>
    <scope>NUCLEOTIDE SEQUENCE [LARGE SCALE GENOMIC DNA]</scope>
    <source>
        <strain evidence="3">NLD-2019</strain>
        <tissue evidence="3">Leaf</tissue>
    </source>
</reference>
<dbReference type="Proteomes" id="UP000326396">
    <property type="component" value="Linkage Group LG14"/>
</dbReference>
<organism evidence="3 4">
    <name type="scientific">Mikania micrantha</name>
    <name type="common">bitter vine</name>
    <dbReference type="NCBI Taxonomy" id="192012"/>
    <lineage>
        <taxon>Eukaryota</taxon>
        <taxon>Viridiplantae</taxon>
        <taxon>Streptophyta</taxon>
        <taxon>Embryophyta</taxon>
        <taxon>Tracheophyta</taxon>
        <taxon>Spermatophyta</taxon>
        <taxon>Magnoliopsida</taxon>
        <taxon>eudicotyledons</taxon>
        <taxon>Gunneridae</taxon>
        <taxon>Pentapetalae</taxon>
        <taxon>asterids</taxon>
        <taxon>campanulids</taxon>
        <taxon>Asterales</taxon>
        <taxon>Asteraceae</taxon>
        <taxon>Asteroideae</taxon>
        <taxon>Heliantheae alliance</taxon>
        <taxon>Eupatorieae</taxon>
        <taxon>Mikania</taxon>
    </lineage>
</organism>
<dbReference type="PROSITE" id="PS00141">
    <property type="entry name" value="ASP_PROTEASE"/>
    <property type="match status" value="1"/>
</dbReference>
<dbReference type="CDD" id="cd00303">
    <property type="entry name" value="retropepsin_like"/>
    <property type="match status" value="1"/>
</dbReference>
<dbReference type="GO" id="GO:0004190">
    <property type="term" value="F:aspartic-type endopeptidase activity"/>
    <property type="evidence" value="ECO:0007669"/>
    <property type="project" value="InterPro"/>
</dbReference>
<dbReference type="PANTHER" id="PTHR15503:SF42">
    <property type="entry name" value="ZINC FINGER, CCHC-TYPE, RETROTRANSPOSON GAG DOMAIN, ASPARTIC PEPTIDASE DOMAIN PROTEIN-RELATED"/>
    <property type="match status" value="1"/>
</dbReference>
<keyword evidence="4" id="KW-1185">Reference proteome</keyword>
<feature type="region of interest" description="Disordered" evidence="1">
    <location>
        <begin position="29"/>
        <end position="48"/>
    </location>
</feature>
<protein>
    <recommendedName>
        <fullName evidence="2">Retrotransposon gag domain-containing protein</fullName>
    </recommendedName>
</protein>
<gene>
    <name evidence="3" type="ORF">E3N88_13461</name>
</gene>
<proteinExistence type="predicted"/>
<dbReference type="Pfam" id="PF03732">
    <property type="entry name" value="Retrotrans_gag"/>
    <property type="match status" value="1"/>
</dbReference>
<evidence type="ECO:0000256" key="1">
    <source>
        <dbReference type="SAM" id="MobiDB-lite"/>
    </source>
</evidence>
<dbReference type="AlphaFoldDB" id="A0A5N6PAA4"/>
<dbReference type="PANTHER" id="PTHR15503">
    <property type="entry name" value="LDOC1 RELATED"/>
    <property type="match status" value="1"/>
</dbReference>
<feature type="compositionally biased region" description="Basic and acidic residues" evidence="1">
    <location>
        <begin position="223"/>
        <end position="235"/>
    </location>
</feature>
<dbReference type="SUPFAM" id="SSF50630">
    <property type="entry name" value="Acid proteases"/>
    <property type="match status" value="1"/>
</dbReference>
<dbReference type="InterPro" id="IPR032567">
    <property type="entry name" value="RTL1-rel"/>
</dbReference>
<feature type="domain" description="Retrotransposon gag" evidence="2">
    <location>
        <begin position="109"/>
        <end position="168"/>
    </location>
</feature>
<dbReference type="EMBL" id="SZYD01000006">
    <property type="protein sequence ID" value="KAD5961988.1"/>
    <property type="molecule type" value="Genomic_DNA"/>
</dbReference>
<dbReference type="Gene3D" id="4.10.60.10">
    <property type="entry name" value="Zinc finger, CCHC-type"/>
    <property type="match status" value="1"/>
</dbReference>